<name>A0AAD9I0N9_9PEZI</name>
<accession>A0AAD9I0N9</accession>
<feature type="signal peptide" evidence="1">
    <location>
        <begin position="1"/>
        <end position="22"/>
    </location>
</feature>
<protein>
    <recommendedName>
        <fullName evidence="4">Secreted protein</fullName>
    </recommendedName>
</protein>
<evidence type="ECO:0008006" key="4">
    <source>
        <dbReference type="Google" id="ProtNLM"/>
    </source>
</evidence>
<feature type="chain" id="PRO_5042037166" description="Secreted protein" evidence="1">
    <location>
        <begin position="23"/>
        <end position="72"/>
    </location>
</feature>
<evidence type="ECO:0000256" key="1">
    <source>
        <dbReference type="SAM" id="SignalP"/>
    </source>
</evidence>
<proteinExistence type="predicted"/>
<organism evidence="2 3">
    <name type="scientific">Phyllachora maydis</name>
    <dbReference type="NCBI Taxonomy" id="1825666"/>
    <lineage>
        <taxon>Eukaryota</taxon>
        <taxon>Fungi</taxon>
        <taxon>Dikarya</taxon>
        <taxon>Ascomycota</taxon>
        <taxon>Pezizomycotina</taxon>
        <taxon>Sordariomycetes</taxon>
        <taxon>Sordariomycetidae</taxon>
        <taxon>Phyllachorales</taxon>
        <taxon>Phyllachoraceae</taxon>
        <taxon>Phyllachora</taxon>
    </lineage>
</organism>
<comment type="caution">
    <text evidence="2">The sequence shown here is derived from an EMBL/GenBank/DDBJ whole genome shotgun (WGS) entry which is preliminary data.</text>
</comment>
<keyword evidence="1" id="KW-0732">Signal</keyword>
<dbReference type="AlphaFoldDB" id="A0AAD9I0N9"/>
<evidence type="ECO:0000313" key="3">
    <source>
        <dbReference type="Proteomes" id="UP001217918"/>
    </source>
</evidence>
<sequence>MQMLSLCVALHALAVACIPTLGDSKFVSKISFRTRQNISASVNSGQTIGRGLPPLGRPEARGLHPQRLALLG</sequence>
<evidence type="ECO:0000313" key="2">
    <source>
        <dbReference type="EMBL" id="KAK2068212.1"/>
    </source>
</evidence>
<gene>
    <name evidence="2" type="ORF">P8C59_002868</name>
</gene>
<dbReference type="Proteomes" id="UP001217918">
    <property type="component" value="Unassembled WGS sequence"/>
</dbReference>
<reference evidence="2" key="1">
    <citation type="journal article" date="2023" name="Mol. Plant Microbe Interact.">
        <title>Elucidating the Obligate Nature and Biological Capacity of an Invasive Fungal Corn Pathogen.</title>
        <authorList>
            <person name="MacCready J.S."/>
            <person name="Roggenkamp E.M."/>
            <person name="Gdanetz K."/>
            <person name="Chilvers M.I."/>
        </authorList>
    </citation>
    <scope>NUCLEOTIDE SEQUENCE</scope>
    <source>
        <strain evidence="2">PM02</strain>
    </source>
</reference>
<keyword evidence="3" id="KW-1185">Reference proteome</keyword>
<dbReference type="EMBL" id="JAQQPM010000002">
    <property type="protein sequence ID" value="KAK2068212.1"/>
    <property type="molecule type" value="Genomic_DNA"/>
</dbReference>